<sequence>MYEVDVWGIALDPFNQSPIVVLRNKKNPKEVLPIWIGPPEASGIMMVLNNLSFERPLTYELIKNMLKNLDAQVEKVEITDLKDGTYYAAIYLKTPLGEVKKIDSRPSDAINIALRAGAPIYVAPHVMEQSKVLIEDISGANEKKDPGIAEEKTKGENIREQTHEEIKKWLENLKPEDFQKFGSSDGN</sequence>
<dbReference type="Gene3D" id="3.10.690.10">
    <property type="entry name" value="Bifunctional nuclease domain"/>
    <property type="match status" value="1"/>
</dbReference>
<dbReference type="Pfam" id="PF02577">
    <property type="entry name" value="BFN_dom"/>
    <property type="match status" value="1"/>
</dbReference>
<dbReference type="PANTHER" id="PTHR15160:SF1">
    <property type="entry name" value="VON HIPPEL-LINDAU DISEASE TUMOR SUPPRESSOR"/>
    <property type="match status" value="1"/>
</dbReference>
<protein>
    <submittedName>
        <fullName evidence="2">Bifunctional nuclease family protein</fullName>
    </submittedName>
</protein>
<dbReference type="Proteomes" id="UP000606463">
    <property type="component" value="Unassembled WGS sequence"/>
</dbReference>
<dbReference type="AlphaFoldDB" id="A0A9D0YQ93"/>
<evidence type="ECO:0000313" key="2">
    <source>
        <dbReference type="EMBL" id="HIP98180.1"/>
    </source>
</evidence>
<feature type="domain" description="BFN" evidence="1">
    <location>
        <begin position="1"/>
        <end position="134"/>
    </location>
</feature>
<dbReference type="GO" id="GO:0004518">
    <property type="term" value="F:nuclease activity"/>
    <property type="evidence" value="ECO:0007669"/>
    <property type="project" value="InterPro"/>
</dbReference>
<proteinExistence type="predicted"/>
<dbReference type="InterPro" id="IPR003729">
    <property type="entry name" value="Bi_nuclease_dom"/>
</dbReference>
<dbReference type="PROSITE" id="PS51658">
    <property type="entry name" value="BFN"/>
    <property type="match status" value="1"/>
</dbReference>
<comment type="caution">
    <text evidence="2">The sequence shown here is derived from an EMBL/GenBank/DDBJ whole genome shotgun (WGS) entry which is preliminary data.</text>
</comment>
<dbReference type="PANTHER" id="PTHR15160">
    <property type="entry name" value="VON HIPPEL-LINDAU PROTEIN"/>
    <property type="match status" value="1"/>
</dbReference>
<dbReference type="InterPro" id="IPR036104">
    <property type="entry name" value="BFN_sf"/>
</dbReference>
<accession>A0A9D0YQ93</accession>
<organism evidence="2 3">
    <name type="scientific">Aquifex aeolicus</name>
    <dbReference type="NCBI Taxonomy" id="63363"/>
    <lineage>
        <taxon>Bacteria</taxon>
        <taxon>Pseudomonadati</taxon>
        <taxon>Aquificota</taxon>
        <taxon>Aquificia</taxon>
        <taxon>Aquificales</taxon>
        <taxon>Aquificaceae</taxon>
        <taxon>Aquifex</taxon>
    </lineage>
</organism>
<dbReference type="SUPFAM" id="SSF103256">
    <property type="entry name" value="Hypothetical protein TM0160"/>
    <property type="match status" value="1"/>
</dbReference>
<dbReference type="EMBL" id="DQVE01000022">
    <property type="protein sequence ID" value="HIP98180.1"/>
    <property type="molecule type" value="Genomic_DNA"/>
</dbReference>
<reference evidence="2" key="1">
    <citation type="journal article" date="2020" name="ISME J.">
        <title>Gammaproteobacteria mediating utilization of methyl-, sulfur- and petroleum organic compounds in deep ocean hydrothermal plumes.</title>
        <authorList>
            <person name="Zhou Z."/>
            <person name="Liu Y."/>
            <person name="Pan J."/>
            <person name="Cron B.R."/>
            <person name="Toner B.M."/>
            <person name="Anantharaman K."/>
            <person name="Breier J.A."/>
            <person name="Dick G.J."/>
            <person name="Li M."/>
        </authorList>
    </citation>
    <scope>NUCLEOTIDE SEQUENCE</scope>
    <source>
        <strain evidence="2">SZUA-1501</strain>
    </source>
</reference>
<evidence type="ECO:0000259" key="1">
    <source>
        <dbReference type="PROSITE" id="PS51658"/>
    </source>
</evidence>
<name>A0A9D0YQ93_AQUAO</name>
<gene>
    <name evidence="2" type="ORF">EYH37_02280</name>
</gene>
<evidence type="ECO:0000313" key="3">
    <source>
        <dbReference type="Proteomes" id="UP000606463"/>
    </source>
</evidence>